<reference evidence="2" key="1">
    <citation type="submission" date="2020-05" db="EMBL/GenBank/DDBJ databases">
        <title>Jawsamycin exhibits in vivo antifungal properties by selectively and potently inhibiting Spt14/Gpi3 mediated GPI biosynthesis.</title>
        <authorList>
            <person name="Fu Y."/>
            <person name="Estoppey D."/>
            <person name="Roggo S."/>
            <person name="Pistorius D."/>
            <person name="Fuchs F."/>
            <person name="Studer C."/>
            <person name="Ibrahim A.G."/>
            <person name="Aust T."/>
            <person name="Grandjean F."/>
            <person name="Mihalic M."/>
            <person name="Memmert K."/>
            <person name="Prindle V."/>
            <person name="Richard E."/>
            <person name="Riedl R."/>
            <person name="Schuierer S."/>
            <person name="Weber E."/>
            <person name="Hunziker J."/>
            <person name="Petersen F."/>
            <person name="Tao J."/>
            <person name="Hoepfner D."/>
        </authorList>
    </citation>
    <scope>NUCLEOTIDE SEQUENCE</scope>
    <source>
        <strain evidence="2">WU-T-5946</strain>
    </source>
</reference>
<dbReference type="SUPFAM" id="SSF55729">
    <property type="entry name" value="Acyl-CoA N-acyltransferases (Nat)"/>
    <property type="match status" value="1"/>
</dbReference>
<accession>A0A6M8PE35</accession>
<evidence type="ECO:0000313" key="2">
    <source>
        <dbReference type="EMBL" id="QKG86581.1"/>
    </source>
</evidence>
<dbReference type="EMBL" id="MT553334">
    <property type="protein sequence ID" value="QKG86581.1"/>
    <property type="molecule type" value="Genomic_DNA"/>
</dbReference>
<evidence type="ECO:0000256" key="1">
    <source>
        <dbReference type="SAM" id="MobiDB-lite"/>
    </source>
</evidence>
<dbReference type="Gene3D" id="3.40.630.30">
    <property type="match status" value="1"/>
</dbReference>
<proteinExistence type="predicted"/>
<gene>
    <name evidence="2" type="primary">jaw2</name>
</gene>
<protein>
    <submittedName>
        <fullName evidence="2">Jaw2</fullName>
    </submittedName>
</protein>
<organism evidence="2">
    <name type="scientific">Streptomyces luteoverticillatus</name>
    <name type="common">Streptoverticillium luteoverticillatus</name>
    <dbReference type="NCBI Taxonomy" id="66425"/>
    <lineage>
        <taxon>Bacteria</taxon>
        <taxon>Bacillati</taxon>
        <taxon>Actinomycetota</taxon>
        <taxon>Actinomycetes</taxon>
        <taxon>Kitasatosporales</taxon>
        <taxon>Streptomycetaceae</taxon>
        <taxon>Streptomyces</taxon>
    </lineage>
</organism>
<name>A0A6M8PE35_STRLT</name>
<dbReference type="AlphaFoldDB" id="A0A6M8PE35"/>
<sequence>MTGDQVTGGTATGGKPARDVEASEDFDEIADILTDAFRDTPVTSWMVPHGLPQRERYITGFMHAWVRFMVHHEGTALVSPDRDAVVVWEPSERAAPLTAEDHEAFRADIVAATGPVAERCLTLMDLVDAHYPPDLPPHIHGALAAVRPGTTNRGAFLSLAVATLKHIHPRGLGVYCEGTSETSTALWERLGAKPIGPQIRVPQSDIALTPLFIHPDDIARHPALSMLLSAPTTPKTGT</sequence>
<feature type="region of interest" description="Disordered" evidence="1">
    <location>
        <begin position="1"/>
        <end position="23"/>
    </location>
</feature>
<dbReference type="InterPro" id="IPR016181">
    <property type="entry name" value="Acyl_CoA_acyltransferase"/>
</dbReference>